<comment type="catalytic activity">
    <reaction evidence="10">
        <text>L-threonyl-[protein] + FAD = FMN-L-threonyl-[protein] + AMP + H(+)</text>
        <dbReference type="Rhea" id="RHEA:36847"/>
        <dbReference type="Rhea" id="RHEA-COMP:11060"/>
        <dbReference type="Rhea" id="RHEA-COMP:11061"/>
        <dbReference type="ChEBI" id="CHEBI:15378"/>
        <dbReference type="ChEBI" id="CHEBI:30013"/>
        <dbReference type="ChEBI" id="CHEBI:57692"/>
        <dbReference type="ChEBI" id="CHEBI:74257"/>
        <dbReference type="ChEBI" id="CHEBI:456215"/>
        <dbReference type="EC" id="2.7.1.180"/>
    </reaction>
</comment>
<evidence type="ECO:0000313" key="12">
    <source>
        <dbReference type="Proteomes" id="UP001060039"/>
    </source>
</evidence>
<dbReference type="Proteomes" id="UP001060039">
    <property type="component" value="Chromosome"/>
</dbReference>
<evidence type="ECO:0000256" key="4">
    <source>
        <dbReference type="ARBA" id="ARBA00022630"/>
    </source>
</evidence>
<dbReference type="PANTHER" id="PTHR30040:SF2">
    <property type="entry name" value="FAD:PROTEIN FMN TRANSFERASE"/>
    <property type="match status" value="1"/>
</dbReference>
<proteinExistence type="predicted"/>
<evidence type="ECO:0000256" key="10">
    <source>
        <dbReference type="ARBA" id="ARBA00048540"/>
    </source>
</evidence>
<protein>
    <recommendedName>
        <fullName evidence="3">FAD:protein FMN transferase</fullName>
        <ecNumber evidence="2">2.7.1.180</ecNumber>
    </recommendedName>
    <alternativeName>
        <fullName evidence="9">Flavin transferase</fullName>
    </alternativeName>
</protein>
<accession>A0ABY5FT33</accession>
<dbReference type="EMBL" id="CP101497">
    <property type="protein sequence ID" value="UTT61450.1"/>
    <property type="molecule type" value="Genomic_DNA"/>
</dbReference>
<comment type="cofactor">
    <cofactor evidence="1">
        <name>Mg(2+)</name>
        <dbReference type="ChEBI" id="CHEBI:18420"/>
    </cofactor>
</comment>
<evidence type="ECO:0000256" key="2">
    <source>
        <dbReference type="ARBA" id="ARBA00011955"/>
    </source>
</evidence>
<evidence type="ECO:0000256" key="1">
    <source>
        <dbReference type="ARBA" id="ARBA00001946"/>
    </source>
</evidence>
<dbReference type="Pfam" id="PF02424">
    <property type="entry name" value="ApbE"/>
    <property type="match status" value="1"/>
</dbReference>
<reference evidence="11" key="1">
    <citation type="submission" date="2022-07" db="EMBL/GenBank/DDBJ databases">
        <title>Taxonomic analysis of Microcella humidisoli nov. sp., isolated from riverside soil.</title>
        <authorList>
            <person name="Molina K.M."/>
            <person name="Kim S.B."/>
        </authorList>
    </citation>
    <scope>NUCLEOTIDE SEQUENCE</scope>
    <source>
        <strain evidence="11">MMS21-STM10</strain>
    </source>
</reference>
<keyword evidence="4" id="KW-0285">Flavoprotein</keyword>
<keyword evidence="12" id="KW-1185">Reference proteome</keyword>
<evidence type="ECO:0000256" key="7">
    <source>
        <dbReference type="ARBA" id="ARBA00022827"/>
    </source>
</evidence>
<dbReference type="PANTHER" id="PTHR30040">
    <property type="entry name" value="THIAMINE BIOSYNTHESIS LIPOPROTEIN APBE"/>
    <property type="match status" value="1"/>
</dbReference>
<evidence type="ECO:0000256" key="9">
    <source>
        <dbReference type="ARBA" id="ARBA00031306"/>
    </source>
</evidence>
<dbReference type="InterPro" id="IPR024932">
    <property type="entry name" value="ApbE"/>
</dbReference>
<evidence type="ECO:0000256" key="6">
    <source>
        <dbReference type="ARBA" id="ARBA00022723"/>
    </source>
</evidence>
<evidence type="ECO:0000256" key="3">
    <source>
        <dbReference type="ARBA" id="ARBA00016337"/>
    </source>
</evidence>
<gene>
    <name evidence="11" type="ORF">NNL39_07075</name>
</gene>
<dbReference type="InterPro" id="IPR003374">
    <property type="entry name" value="ApbE-like_sf"/>
</dbReference>
<dbReference type="Gene3D" id="3.10.520.10">
    <property type="entry name" value="ApbE-like domains"/>
    <property type="match status" value="1"/>
</dbReference>
<evidence type="ECO:0000313" key="11">
    <source>
        <dbReference type="EMBL" id="UTT61450.1"/>
    </source>
</evidence>
<evidence type="ECO:0000256" key="5">
    <source>
        <dbReference type="ARBA" id="ARBA00022679"/>
    </source>
</evidence>
<keyword evidence="8" id="KW-0460">Magnesium</keyword>
<dbReference type="RefSeq" id="WP_255158349.1">
    <property type="nucleotide sequence ID" value="NZ_CP101497.1"/>
</dbReference>
<keyword evidence="7" id="KW-0274">FAD</keyword>
<sequence>MRSRAEAAAPTSFDAIGAPWRIGVGGAQTPVASLGAPLADDDLAAVLERIERFDREWSRFRDDSLVSRIARDAGSWRLPADAEPLLDLYEQLHALTDARLSPLVGASLERLGYDAAYRLTPSGGPLPAPSWVDSIALRRTADGLQLDTVAPVLLDVGAAGKGYLVDLVGDLLAARGVTETLVDASGDVRIRGGRSIRIALENPADPTKAVGVAELHDAALCASALTRRSWGAGLHHIVDAVTGRPVADGIIATWVVADSALVADGLATAMFLTDPARLSAAFSFEWVRLSIDGRLEASAGFRGELFA</sequence>
<keyword evidence="5 11" id="KW-0808">Transferase</keyword>
<dbReference type="EC" id="2.7.1.180" evidence="2"/>
<dbReference type="SUPFAM" id="SSF143631">
    <property type="entry name" value="ApbE-like"/>
    <property type="match status" value="1"/>
</dbReference>
<name>A0ABY5FT33_9MICO</name>
<organism evidence="11 12">
    <name type="scientific">Microcella humidisoli</name>
    <dbReference type="NCBI Taxonomy" id="2963406"/>
    <lineage>
        <taxon>Bacteria</taxon>
        <taxon>Bacillati</taxon>
        <taxon>Actinomycetota</taxon>
        <taxon>Actinomycetes</taxon>
        <taxon>Micrococcales</taxon>
        <taxon>Microbacteriaceae</taxon>
        <taxon>Microcella</taxon>
    </lineage>
</organism>
<keyword evidence="6" id="KW-0479">Metal-binding</keyword>
<dbReference type="GO" id="GO:0016740">
    <property type="term" value="F:transferase activity"/>
    <property type="evidence" value="ECO:0007669"/>
    <property type="project" value="UniProtKB-KW"/>
</dbReference>
<evidence type="ECO:0000256" key="8">
    <source>
        <dbReference type="ARBA" id="ARBA00022842"/>
    </source>
</evidence>